<dbReference type="RefSeq" id="WP_369314231.1">
    <property type="nucleotide sequence ID" value="NZ_JBEHZE010000001.1"/>
</dbReference>
<comment type="caution">
    <text evidence="4">The sequence shown here is derived from an EMBL/GenBank/DDBJ whole genome shotgun (WGS) entry which is preliminary data.</text>
</comment>
<name>A0ABV3Z709_9PROT</name>
<dbReference type="InterPro" id="IPR018152">
    <property type="entry name" value="SOD_Cu/Zn_BS"/>
</dbReference>
<dbReference type="PROSITE" id="PS51257">
    <property type="entry name" value="PROKAR_LIPOPROTEIN"/>
    <property type="match status" value="1"/>
</dbReference>
<keyword evidence="2" id="KW-0479">Metal-binding</keyword>
<organism evidence="4 5">
    <name type="scientific">Hyphococcus lacteus</name>
    <dbReference type="NCBI Taxonomy" id="3143536"/>
    <lineage>
        <taxon>Bacteria</taxon>
        <taxon>Pseudomonadati</taxon>
        <taxon>Pseudomonadota</taxon>
        <taxon>Alphaproteobacteria</taxon>
        <taxon>Parvularculales</taxon>
        <taxon>Parvularculaceae</taxon>
        <taxon>Hyphococcus</taxon>
    </lineage>
</organism>
<dbReference type="InterPro" id="IPR001424">
    <property type="entry name" value="SOD_Cu_Zn_dom"/>
</dbReference>
<evidence type="ECO:0000256" key="1">
    <source>
        <dbReference type="ARBA" id="ARBA00010457"/>
    </source>
</evidence>
<comment type="function">
    <text evidence="2">Destroys radicals which are normally produced within the cells and which are toxic to biological systems.</text>
</comment>
<comment type="cofactor">
    <cofactor evidence="2">
        <name>Cu cation</name>
        <dbReference type="ChEBI" id="CHEBI:23378"/>
    </cofactor>
    <text evidence="2">Binds 1 copper ion per subunit.</text>
</comment>
<reference evidence="4 5" key="1">
    <citation type="submission" date="2024-05" db="EMBL/GenBank/DDBJ databases">
        <title>Three bacterial strains, DH-69, EH-24, and ECK-19 isolated from coastal sediments.</title>
        <authorList>
            <person name="Ye Y.-Q."/>
            <person name="Du Z.-J."/>
        </authorList>
    </citation>
    <scope>NUCLEOTIDE SEQUENCE [LARGE SCALE GENOMIC DNA]</scope>
    <source>
        <strain evidence="4 5">ECK-19</strain>
    </source>
</reference>
<comment type="catalytic activity">
    <reaction evidence="2">
        <text>2 superoxide + 2 H(+) = H2O2 + O2</text>
        <dbReference type="Rhea" id="RHEA:20696"/>
        <dbReference type="ChEBI" id="CHEBI:15378"/>
        <dbReference type="ChEBI" id="CHEBI:15379"/>
        <dbReference type="ChEBI" id="CHEBI:16240"/>
        <dbReference type="ChEBI" id="CHEBI:18421"/>
        <dbReference type="EC" id="1.15.1.1"/>
    </reaction>
</comment>
<dbReference type="SUPFAM" id="SSF49329">
    <property type="entry name" value="Cu,Zn superoxide dismutase-like"/>
    <property type="match status" value="1"/>
</dbReference>
<evidence type="ECO:0000259" key="3">
    <source>
        <dbReference type="Pfam" id="PF00080"/>
    </source>
</evidence>
<proteinExistence type="inferred from homology"/>
<dbReference type="PROSITE" id="PS00332">
    <property type="entry name" value="SOD_CU_ZN_2"/>
    <property type="match status" value="1"/>
</dbReference>
<comment type="cofactor">
    <cofactor evidence="2">
        <name>Zn(2+)</name>
        <dbReference type="ChEBI" id="CHEBI:29105"/>
    </cofactor>
    <text evidence="2">Binds 1 zinc ion per subunit.</text>
</comment>
<dbReference type="Gene3D" id="2.60.40.200">
    <property type="entry name" value="Superoxide dismutase, copper/zinc binding domain"/>
    <property type="match status" value="1"/>
</dbReference>
<accession>A0ABV3Z709</accession>
<dbReference type="EC" id="1.15.1.1" evidence="2"/>
<gene>
    <name evidence="4" type="ORF">ABFZ84_11875</name>
</gene>
<keyword evidence="5" id="KW-1185">Reference proteome</keyword>
<evidence type="ECO:0000313" key="5">
    <source>
        <dbReference type="Proteomes" id="UP001560685"/>
    </source>
</evidence>
<comment type="similarity">
    <text evidence="1 2">Belongs to the Cu-Zn superoxide dismutase family.</text>
</comment>
<dbReference type="EMBL" id="JBEHZE010000001">
    <property type="protein sequence ID" value="MEX6634243.1"/>
    <property type="molecule type" value="Genomic_DNA"/>
</dbReference>
<sequence>MISKTKILSISVASTIFLLGCGKTDDTGSSTASVTSNGDSLLTTLAPSDWADAASTFIDPEGNQIGYAVFKNAPRAGVLIRVDVAGLSEGWHGIHLHQVADCSDGAEGFKASGGHIDPDDRAHGLLNPDGPERADIPNIYAGPDGRATAEIFNTTIALYPSEAAAAEAGPYPLMDEDGFAMIIHTNADDHMTQPIGGAGARVACAAIKPAN</sequence>
<dbReference type="PANTHER" id="PTHR10003">
    <property type="entry name" value="SUPEROXIDE DISMUTASE CU-ZN -RELATED"/>
    <property type="match status" value="1"/>
</dbReference>
<dbReference type="Proteomes" id="UP001560685">
    <property type="component" value="Unassembled WGS sequence"/>
</dbReference>
<protein>
    <recommendedName>
        <fullName evidence="2">Superoxide dismutase [Cu-Zn]</fullName>
        <ecNumber evidence="2">1.15.1.1</ecNumber>
    </recommendedName>
</protein>
<dbReference type="InterPro" id="IPR036423">
    <property type="entry name" value="SOD-like_Cu/Zn_dom_sf"/>
</dbReference>
<dbReference type="Pfam" id="PF00080">
    <property type="entry name" value="Sod_Cu"/>
    <property type="match status" value="1"/>
</dbReference>
<evidence type="ECO:0000256" key="2">
    <source>
        <dbReference type="RuleBase" id="RU000393"/>
    </source>
</evidence>
<keyword evidence="2" id="KW-0186">Copper</keyword>
<evidence type="ECO:0000313" key="4">
    <source>
        <dbReference type="EMBL" id="MEX6634243.1"/>
    </source>
</evidence>
<dbReference type="InterPro" id="IPR024134">
    <property type="entry name" value="SOD_Cu/Zn_/chaperone"/>
</dbReference>
<feature type="domain" description="Superoxide dismutase copper/zinc binding" evidence="3">
    <location>
        <begin position="66"/>
        <end position="207"/>
    </location>
</feature>
<keyword evidence="2" id="KW-0862">Zinc</keyword>
<keyword evidence="2" id="KW-0560">Oxidoreductase</keyword>